<accession>S5YPN2</accession>
<evidence type="ECO:0000313" key="2">
    <source>
        <dbReference type="Proteomes" id="UP000015546"/>
    </source>
</evidence>
<gene>
    <name evidence="1" type="primary">21</name>
    <name evidence="1" type="ORF">TROLL_21</name>
</gene>
<dbReference type="KEGG" id="vg:16575437"/>
<proteinExistence type="predicted"/>
<dbReference type="Proteomes" id="UP000015546">
    <property type="component" value="Segment"/>
</dbReference>
<evidence type="ECO:0000313" key="1">
    <source>
        <dbReference type="EMBL" id="AGT13463.1"/>
    </source>
</evidence>
<organism evidence="1 2">
    <name type="scientific">Bacillus phage Troll</name>
    <dbReference type="NCBI Taxonomy" id="1382932"/>
    <lineage>
        <taxon>Viruses</taxon>
        <taxon>Duplodnaviria</taxon>
        <taxon>Heunggongvirae</taxon>
        <taxon>Uroviricota</taxon>
        <taxon>Caudoviricetes</taxon>
        <taxon>Herelleviridae</taxon>
        <taxon>Bastillevirinae</taxon>
        <taxon>Bequatrovirus</taxon>
        <taxon>Bequatrovirus troll</taxon>
    </lineage>
</organism>
<dbReference type="RefSeq" id="YP_008431094.1">
    <property type="nucleotide sequence ID" value="NC_022088.2"/>
</dbReference>
<dbReference type="GeneID" id="16575437"/>
<protein>
    <submittedName>
        <fullName evidence="1">Uncharacterized protein</fullName>
    </submittedName>
</protein>
<reference evidence="1" key="1">
    <citation type="submission" date="2013-11" db="EMBL/GenBank/DDBJ databases">
        <authorList>
            <person name="Acha N."/>
            <person name="Ahmed A.J."/>
            <person name="Andrew J.C."/>
            <person name="Arusuraire T."/>
            <person name="Auman J.C."/>
            <person name="Badar F."/>
            <person name="Bello R."/>
            <person name="Bernabe S.M."/>
            <person name="Boateng S.K."/>
            <person name="Brawn M.S."/>
            <person name="Calos M.G."/>
            <person name="Chambers B.M."/>
            <person name="Chan S.K."/>
            <person name="Cheaves M."/>
            <person name="Cleary N.C."/>
            <person name="Czawlytko E.C."/>
            <person name="Gabriel T.W."/>
            <person name="Gao W."/>
            <person name="Gnatt I.Y."/>
            <person name="Gopala-Rao A.K."/>
            <person name="Group B.L."/>
            <person name="Haile S."/>
            <person name="Haupt C.W."/>
            <person name="Heinke M.L."/>
            <person name="Hodgson J.S."/>
            <person name="Howarth S.M."/>
            <person name="Ierardi B.R."/>
            <person name="Jacob-Sampson D.C."/>
            <person name="Jayasinghe N.S."/>
            <person name="Jiang A."/>
            <person name="Jones M."/>
            <person name="Kharel N."/>
            <person name="Kim E.H."/>
            <person name="Kim J.S."/>
            <person name="Kim J.S."/>
            <person name="Kim M."/>
            <person name="Kim T.W."/>
            <person name="Kim Y."/>
            <person name="Kirchner B.E."/>
            <person name="Ko E."/>
            <person name="Kumar A."/>
            <person name="Le D.N."/>
            <person name="Lo A."/>
            <person name="Lynott E.M."/>
            <person name="Mahmood A."/>
            <person name="Manzoor I.S."/>
            <person name="Marano G.L."/>
            <person name="Margulies Z.J."/>
            <person name="Mathew S."/>
            <person name="McClure A.L."/>
            <person name="McCollum B.J."/>
            <person name="Mckee R.C."/>
            <person name="Menisher T.W."/>
            <person name="Monroe M.K."/>
            <person name="Mosenkis E.V."/>
            <person name="Nagaradona C."/>
            <person name="Nelson V.D."/>
            <person name="Nnadi N.D."/>
            <person name="Okolo C."/>
            <person name="Opene B.A."/>
            <person name="Parmanov M."/>
            <person name="Parsons M.J."/>
            <person name="Patel D.B."/>
            <person name="Pham M."/>
            <person name="Raza S."/>
            <person name="Rein A.J."/>
            <person name="Retnakumar V."/>
            <person name="Seidman L.M."/>
            <person name="Sexton M.Jr."/>
            <person name="Shaw C.A."/>
            <person name="Sheth S.N."/>
            <person name="Shu C.W."/>
            <person name="Smith K.M."/>
            <person name="Tailor D.I."/>
            <person name="Teklu-Haile Y."/>
            <person name="Tewelde B.Z."/>
            <person name="Threatt J.C."/>
            <person name="Tong M.V."/>
            <person name="Turner K.N."/>
            <person name="Velasco R.T."/>
            <person name="Venida A.C."/>
            <person name="Walker L.M."/>
            <person name="Way M."/>
            <person name="Williams K.L."/>
            <person name="Witczak R.W."/>
            <person name="Won D."/>
            <person name="Zifa S."/>
            <person name="Zimmerman J.N."/>
            <person name="Adediran T.Y."/>
            <person name="Jeon M.-H."/>
            <person name="Shah M.R."/>
            <person name="Abete L.P."/>
            <person name="Cortes N."/>
            <person name="Nunn R."/>
            <person name="Somasundaram P."/>
            <person name="Caruso S.M."/>
            <person name="Erill I."/>
            <person name="Cresawn S.G."/>
            <person name="Russell D.A."/>
            <person name="Pope W.H."/>
            <person name="Jacobs-Sera D."/>
            <person name="Hendrix R.W."/>
            <person name="Hatfull G.F."/>
        </authorList>
    </citation>
    <scope>NUCLEOTIDE SEQUENCE [LARGE SCALE GENOMIC DNA]</scope>
</reference>
<name>S5YPN2_9CAUD</name>
<dbReference type="EMBL" id="KF208639">
    <property type="protein sequence ID" value="AGT13463.1"/>
    <property type="molecule type" value="Genomic_DNA"/>
</dbReference>
<keyword evidence="2" id="KW-1185">Reference proteome</keyword>
<sequence>MMELRCECCNKDVSRVDIYMAFRYELLCKSCYEDKTAKLSLQRGIIEDLQRDIKRREDMIASLFKDGSGDYNKLFNQRYESDSRLERYWV</sequence>